<evidence type="ECO:0000256" key="19">
    <source>
        <dbReference type="ARBA" id="ARBA00047899"/>
    </source>
</evidence>
<proteinExistence type="inferred from homology"/>
<comment type="similarity">
    <text evidence="3">Belongs to the protein kinase superfamily. Ser/Thr protein kinase family.</text>
</comment>
<dbReference type="Gene3D" id="1.10.8.430">
    <property type="entry name" value="Helical domain of apoptotic protease-activating factors"/>
    <property type="match status" value="1"/>
</dbReference>
<dbReference type="InterPro" id="IPR017441">
    <property type="entry name" value="Protein_kinase_ATP_BS"/>
</dbReference>
<keyword evidence="8 22" id="KW-0812">Transmembrane</keyword>
<dbReference type="Gene3D" id="3.80.10.10">
    <property type="entry name" value="Ribonuclease Inhibitor"/>
    <property type="match status" value="3"/>
</dbReference>
<dbReference type="InterPro" id="IPR008271">
    <property type="entry name" value="Ser/Thr_kinase_AS"/>
</dbReference>
<dbReference type="GO" id="GO:0043531">
    <property type="term" value="F:ADP binding"/>
    <property type="evidence" value="ECO:0007669"/>
    <property type="project" value="InterPro"/>
</dbReference>
<dbReference type="InterPro" id="IPR001245">
    <property type="entry name" value="Ser-Thr/Tyr_kinase_cat_dom"/>
</dbReference>
<dbReference type="SUPFAM" id="SSF52540">
    <property type="entry name" value="P-loop containing nucleoside triphosphate hydrolases"/>
    <property type="match status" value="1"/>
</dbReference>
<dbReference type="PANTHER" id="PTHR11017:SF509">
    <property type="entry name" value="ADP-RIBOSYL CYCLASE_CYCLIC ADP-RIBOSE HYDROLASE"/>
    <property type="match status" value="1"/>
</dbReference>
<dbReference type="PRINTS" id="PR00364">
    <property type="entry name" value="DISEASERSIST"/>
</dbReference>
<evidence type="ECO:0000259" key="24">
    <source>
        <dbReference type="PROSITE" id="PS50104"/>
    </source>
</evidence>
<dbReference type="Gene3D" id="1.10.510.10">
    <property type="entry name" value="Transferase(Phosphotransferase) domain 1"/>
    <property type="match status" value="1"/>
</dbReference>
<dbReference type="InterPro" id="IPR032675">
    <property type="entry name" value="LRR_dom_sf"/>
</dbReference>
<dbReference type="SMART" id="SM00369">
    <property type="entry name" value="LRR_TYP"/>
    <property type="match status" value="4"/>
</dbReference>
<evidence type="ECO:0000256" key="9">
    <source>
        <dbReference type="ARBA" id="ARBA00022729"/>
    </source>
</evidence>
<dbReference type="Pfam" id="PF07714">
    <property type="entry name" value="PK_Tyr_Ser-Thr"/>
    <property type="match status" value="1"/>
</dbReference>
<reference evidence="25" key="1">
    <citation type="submission" date="2019-03" db="EMBL/GenBank/DDBJ databases">
        <authorList>
            <person name="Mank J."/>
            <person name="Almeida P."/>
        </authorList>
    </citation>
    <scope>NUCLEOTIDE SEQUENCE</scope>
    <source>
        <strain evidence="25">78183</strain>
    </source>
</reference>
<keyword evidence="7" id="KW-0808">Transferase</keyword>
<dbReference type="InterPro" id="IPR000157">
    <property type="entry name" value="TIR_dom"/>
</dbReference>
<dbReference type="Pfam" id="PF23282">
    <property type="entry name" value="WHD_ROQ1"/>
    <property type="match status" value="1"/>
</dbReference>
<dbReference type="PROSITE" id="PS51450">
    <property type="entry name" value="LRR"/>
    <property type="match status" value="1"/>
</dbReference>
<dbReference type="SMART" id="SM00255">
    <property type="entry name" value="TIR"/>
    <property type="match status" value="1"/>
</dbReference>
<evidence type="ECO:0000256" key="2">
    <source>
        <dbReference type="ARBA" id="ARBA00008171"/>
    </source>
</evidence>
<dbReference type="FunFam" id="3.40.50.10140:FF:000007">
    <property type="entry name" value="Disease resistance protein (TIR-NBS-LRR class)"/>
    <property type="match status" value="1"/>
</dbReference>
<feature type="domain" description="Protein kinase" evidence="23">
    <location>
        <begin position="1368"/>
        <end position="1651"/>
    </location>
</feature>
<dbReference type="PROSITE" id="PS00107">
    <property type="entry name" value="PROTEIN_KINASE_ATP"/>
    <property type="match status" value="1"/>
</dbReference>
<keyword evidence="17" id="KW-0675">Receptor</keyword>
<evidence type="ECO:0000256" key="17">
    <source>
        <dbReference type="ARBA" id="ARBA00023170"/>
    </source>
</evidence>
<dbReference type="SMART" id="SM00220">
    <property type="entry name" value="S_TKc"/>
    <property type="match status" value="1"/>
</dbReference>
<accession>A0A6N2L7V4</accession>
<dbReference type="InterPro" id="IPR044974">
    <property type="entry name" value="Disease_R_plants"/>
</dbReference>
<comment type="catalytic activity">
    <reaction evidence="20">
        <text>L-seryl-[protein] + ATP = O-phospho-L-seryl-[protein] + ADP + H(+)</text>
        <dbReference type="Rhea" id="RHEA:17989"/>
        <dbReference type="Rhea" id="RHEA-COMP:9863"/>
        <dbReference type="Rhea" id="RHEA-COMP:11604"/>
        <dbReference type="ChEBI" id="CHEBI:15378"/>
        <dbReference type="ChEBI" id="CHEBI:29999"/>
        <dbReference type="ChEBI" id="CHEBI:30616"/>
        <dbReference type="ChEBI" id="CHEBI:83421"/>
        <dbReference type="ChEBI" id="CHEBI:456216"/>
        <dbReference type="EC" id="2.7.11.1"/>
    </reaction>
</comment>
<dbReference type="Gene3D" id="3.30.200.20">
    <property type="entry name" value="Phosphorylase Kinase, domain 1"/>
    <property type="match status" value="1"/>
</dbReference>
<feature type="transmembrane region" description="Helical" evidence="22">
    <location>
        <begin position="1096"/>
        <end position="1120"/>
    </location>
</feature>
<dbReference type="InterPro" id="IPR000719">
    <property type="entry name" value="Prot_kinase_dom"/>
</dbReference>
<name>A0A6N2L7V4_SALVM</name>
<keyword evidence="12" id="KW-0418">Kinase</keyword>
<keyword evidence="6" id="KW-0433">Leucine-rich repeat</keyword>
<comment type="subcellular location">
    <subcellularLocation>
        <location evidence="1">Membrane</location>
        <topology evidence="1">Single-pass type I membrane protein</topology>
    </subcellularLocation>
</comment>
<evidence type="ECO:0000256" key="4">
    <source>
        <dbReference type="ARBA" id="ARBA00012513"/>
    </source>
</evidence>
<dbReference type="InterPro" id="IPR058192">
    <property type="entry name" value="WHD_ROQ1-like"/>
</dbReference>
<evidence type="ECO:0000256" key="11">
    <source>
        <dbReference type="ARBA" id="ARBA00022741"/>
    </source>
</evidence>
<dbReference type="FunFam" id="3.30.200.20:FF:000015">
    <property type="entry name" value="Somatic embryogenesis receptor kinase 1"/>
    <property type="match status" value="1"/>
</dbReference>
<organism evidence="25">
    <name type="scientific">Salix viminalis</name>
    <name type="common">Common osier</name>
    <name type="synonym">Basket willow</name>
    <dbReference type="NCBI Taxonomy" id="40686"/>
    <lineage>
        <taxon>Eukaryota</taxon>
        <taxon>Viridiplantae</taxon>
        <taxon>Streptophyta</taxon>
        <taxon>Embryophyta</taxon>
        <taxon>Tracheophyta</taxon>
        <taxon>Spermatophyta</taxon>
        <taxon>Magnoliopsida</taxon>
        <taxon>eudicotyledons</taxon>
        <taxon>Gunneridae</taxon>
        <taxon>Pentapetalae</taxon>
        <taxon>rosids</taxon>
        <taxon>fabids</taxon>
        <taxon>Malpighiales</taxon>
        <taxon>Salicaceae</taxon>
        <taxon>Saliceae</taxon>
        <taxon>Salix</taxon>
    </lineage>
</organism>
<dbReference type="PROSITE" id="PS50104">
    <property type="entry name" value="TIR"/>
    <property type="match status" value="1"/>
</dbReference>
<dbReference type="InterPro" id="IPR002182">
    <property type="entry name" value="NB-ARC"/>
</dbReference>
<dbReference type="EC" id="2.7.11.1" evidence="4"/>
<evidence type="ECO:0000256" key="13">
    <source>
        <dbReference type="ARBA" id="ARBA00022840"/>
    </source>
</evidence>
<feature type="binding site" evidence="21">
    <location>
        <position position="1396"/>
    </location>
    <ligand>
        <name>ATP</name>
        <dbReference type="ChEBI" id="CHEBI:30616"/>
    </ligand>
</feature>
<evidence type="ECO:0000256" key="16">
    <source>
        <dbReference type="ARBA" id="ARBA00023136"/>
    </source>
</evidence>
<dbReference type="InterPro" id="IPR013210">
    <property type="entry name" value="LRR_N_plant-typ"/>
</dbReference>
<sequence>MASSSSKPWIYDVFLSFRGQDTRKTFTDHLYYALKDAGINAYRDDNELRRGEDISTELLQAIQKSRISVIVFSKNYADSRWCLEELIKIMDCRRNFRQLVFPIFYDVDPSDVGDQTGSYAEAFARHEERFVLEPKKGEVAAWRMVLTEVANLSGWDLRNVADGHEAKFIKKIVGKILIELSSTYLFVALYPVGINPRLQQLNFLLNAGSNEVCIVGIHGMGGIGKTTIAKAMYNQLFHSFDGKCFLANVREISQQPNGHVKLSDILKTDKIKIGNVDRGMNMIKERLHNRKVLLILDDVDKLDQLKAIAGSRDWFGPGSRILVTTRDEHVLKVLGADRVYMAREMNAMEALELFKWHAFQKSHPVEDYKELSEQIVDYCGRLPLALEVIGSFLFGRSKVEWKSTLEKLRKIPDDQIQKKLQISFDGLNDNTQKDIFLDISCFFVGADREYVRTILDGCDFFPDIGLSVLTQRCLVSVDHKNKLIMHDLLRDMGREIVRVESPNDPGRRSRLWIREEVSDLLRRNMGTEAIQGMAINLMKVNDMSVDENVFCNLQNLRLLQLNHVKLGGGCEYLLRKLTWLCWHGFITLFLNLSHSHYLSRTPDFSRLPHLEKLKLKDCRSLVEVHTSIGDLDSLVLVNFKDCTQGSRVASGSQSCSNFDELPEDLGDLKSLTILHADDTAIRQVPSTIVKLKNLENLSLCGCKGSTSTTLASRLRSWFLPPSPTNLLPPSFHGLDRLTSLSLRDCNLSDDALPRDLGSLRSLTNLELGRNSFRSLPASLSNLLRLKSLRLDDNERIETIPDLPRNLYALQASNCTSLERLPDISVASRMRLLYIANCPKLIEAPGLDKSKSIKHIYMEGCYDISNTLKNSIHKEQTKQIRINLTNHTKGLTKSFRKVAINLVKSCEDHLWQGHLSNKDFILGSEDEAELIVNCGNNVCIVCSSHLEKEQTKRITINLTNHTKGLTKSFRKVAINLVKSCEDHLWQGHLSNKVFNLGSEDEVELIVDCGNTMIVKKTGVYLVFEQDEARLNSKRSLDTDDVAGSSLFSFLICFFLCLPPSFIHSSFAAFVMAKDSGGHPSGGKPSSAESFCYTKYRYIFGVFSLWNPLKLFISCLILLNLFKITISTKEPDTEGNALLDLMLALNDSNGQTNWDPYLVSPCFSWNHVNCRDEHVESLNLNSLGFSGTLSPAITKLKFLVTLELQNNSLSGPLPDYLGNMVHLQNINLASNKFNGSIPSSWGQLSNLKNLDLSSNNLTGRIPKELFSVAMFNFTGTHLACGVSLEEPCISGSPLRVSTSMSRLKVIATSASCGAFIFLILMAVLAYRYHQFHKEKNDIFVDVAGEDDRKFSLGQIRRFSWRELQLATDNFSENNIIGQGGFGKVYKGMLSDNMKVAVKRLADYYSPGGEAAFQREVQLISVAVHKNLLRLIGFCTTSSERILVYPYMQNLSVAYRLRELKPGEKGLDWPTRKNIAFGTAHGLEYLHEHCNPKIIHRDLKAANILLDDNFEPVLGDFGLAKHVDTKFTHVTTQVRGTMGHIAPEYISTGKSSEKTDVFGYGITLLELVTGQRAIDLSRLEEEEEVLLLDHIKKLLRENRLDDIVDGNLKTYDRKEVETIVQVALLCTNSSPEGRPKMTEVVKMLQGIGLAEKWAKWEQLEDAMNQDLSLMSRQYIWAEDSCTDQEAIQLSKAR</sequence>
<evidence type="ECO:0000256" key="10">
    <source>
        <dbReference type="ARBA" id="ARBA00022737"/>
    </source>
</evidence>
<keyword evidence="10" id="KW-0677">Repeat</keyword>
<evidence type="ECO:0000256" key="7">
    <source>
        <dbReference type="ARBA" id="ARBA00022679"/>
    </source>
</evidence>
<dbReference type="PROSITE" id="PS00108">
    <property type="entry name" value="PROTEIN_KINASE_ST"/>
    <property type="match status" value="1"/>
</dbReference>
<dbReference type="Pfam" id="PF00931">
    <property type="entry name" value="NB-ARC"/>
    <property type="match status" value="1"/>
</dbReference>
<dbReference type="Pfam" id="PF08263">
    <property type="entry name" value="LRRNT_2"/>
    <property type="match status" value="1"/>
</dbReference>
<dbReference type="PANTHER" id="PTHR11017">
    <property type="entry name" value="LEUCINE-RICH REPEAT-CONTAINING PROTEIN"/>
    <property type="match status" value="1"/>
</dbReference>
<keyword evidence="11 21" id="KW-0547">Nucleotide-binding</keyword>
<keyword evidence="16 22" id="KW-0472">Membrane</keyword>
<dbReference type="InterPro" id="IPR011009">
    <property type="entry name" value="Kinase-like_dom_sf"/>
</dbReference>
<dbReference type="InterPro" id="IPR001611">
    <property type="entry name" value="Leu-rich_rpt"/>
</dbReference>
<keyword evidence="18" id="KW-0325">Glycoprotein</keyword>
<keyword evidence="15" id="KW-0520">NAD</keyword>
<evidence type="ECO:0000259" key="23">
    <source>
        <dbReference type="PROSITE" id="PS50011"/>
    </source>
</evidence>
<keyword evidence="13 21" id="KW-0067">ATP-binding</keyword>
<evidence type="ECO:0000256" key="3">
    <source>
        <dbReference type="ARBA" id="ARBA00008684"/>
    </source>
</evidence>
<dbReference type="EMBL" id="CAADRP010001191">
    <property type="protein sequence ID" value="VFU36873.1"/>
    <property type="molecule type" value="Genomic_DNA"/>
</dbReference>
<dbReference type="GO" id="GO:0006952">
    <property type="term" value="P:defense response"/>
    <property type="evidence" value="ECO:0007669"/>
    <property type="project" value="InterPro"/>
</dbReference>
<dbReference type="InterPro" id="IPR003591">
    <property type="entry name" value="Leu-rich_rpt_typical-subtyp"/>
</dbReference>
<evidence type="ECO:0000256" key="8">
    <source>
        <dbReference type="ARBA" id="ARBA00022692"/>
    </source>
</evidence>
<comment type="similarity">
    <text evidence="2">Belongs to the protein kinase superfamily. TKL Ser/Thr protein kinase family. ROCO subfamily.</text>
</comment>
<gene>
    <name evidence="25" type="ORF">SVIM_LOCUS190345</name>
</gene>
<dbReference type="SUPFAM" id="SSF52058">
    <property type="entry name" value="L domain-like"/>
    <property type="match status" value="2"/>
</dbReference>
<evidence type="ECO:0000256" key="5">
    <source>
        <dbReference type="ARBA" id="ARBA00022527"/>
    </source>
</evidence>
<dbReference type="InterPro" id="IPR035897">
    <property type="entry name" value="Toll_tir_struct_dom_sf"/>
</dbReference>
<evidence type="ECO:0000256" key="12">
    <source>
        <dbReference type="ARBA" id="ARBA00022777"/>
    </source>
</evidence>
<keyword evidence="14 22" id="KW-1133">Transmembrane helix</keyword>
<dbReference type="Pfam" id="PF00560">
    <property type="entry name" value="LRR_1"/>
    <property type="match status" value="3"/>
</dbReference>
<evidence type="ECO:0000256" key="6">
    <source>
        <dbReference type="ARBA" id="ARBA00022614"/>
    </source>
</evidence>
<keyword evidence="9" id="KW-0732">Signal</keyword>
<dbReference type="SUPFAM" id="SSF52200">
    <property type="entry name" value="Toll/Interleukin receptor TIR domain"/>
    <property type="match status" value="1"/>
</dbReference>
<evidence type="ECO:0000256" key="14">
    <source>
        <dbReference type="ARBA" id="ARBA00022989"/>
    </source>
</evidence>
<dbReference type="GO" id="GO:0007165">
    <property type="term" value="P:signal transduction"/>
    <property type="evidence" value="ECO:0007669"/>
    <property type="project" value="InterPro"/>
</dbReference>
<dbReference type="GO" id="GO:0005524">
    <property type="term" value="F:ATP binding"/>
    <property type="evidence" value="ECO:0007669"/>
    <property type="project" value="UniProtKB-UniRule"/>
</dbReference>
<dbReference type="InterPro" id="IPR042197">
    <property type="entry name" value="Apaf_helical"/>
</dbReference>
<evidence type="ECO:0000256" key="20">
    <source>
        <dbReference type="ARBA" id="ARBA00048679"/>
    </source>
</evidence>
<evidence type="ECO:0000313" key="25">
    <source>
        <dbReference type="EMBL" id="VFU36873.1"/>
    </source>
</evidence>
<dbReference type="FunFam" id="3.80.10.10:FF:000493">
    <property type="entry name" value="Probable LRR receptor-like serine/threonine-protein kinase At5g63710"/>
    <property type="match status" value="1"/>
</dbReference>
<keyword evidence="5" id="KW-0723">Serine/threonine-protein kinase</keyword>
<dbReference type="GO" id="GO:0016020">
    <property type="term" value="C:membrane"/>
    <property type="evidence" value="ECO:0007669"/>
    <property type="project" value="UniProtKB-SubCell"/>
</dbReference>
<evidence type="ECO:0000256" key="22">
    <source>
        <dbReference type="SAM" id="Phobius"/>
    </source>
</evidence>
<evidence type="ECO:0000256" key="18">
    <source>
        <dbReference type="ARBA" id="ARBA00023180"/>
    </source>
</evidence>
<dbReference type="Gene3D" id="3.40.50.300">
    <property type="entry name" value="P-loop containing nucleotide triphosphate hydrolases"/>
    <property type="match status" value="1"/>
</dbReference>
<evidence type="ECO:0000256" key="1">
    <source>
        <dbReference type="ARBA" id="ARBA00004479"/>
    </source>
</evidence>
<protein>
    <recommendedName>
        <fullName evidence="4">non-specific serine/threonine protein kinase</fullName>
        <ecNumber evidence="4">2.7.11.1</ecNumber>
    </recommendedName>
</protein>
<dbReference type="Gene3D" id="3.40.50.10140">
    <property type="entry name" value="Toll/interleukin-1 receptor homology (TIR) domain"/>
    <property type="match status" value="1"/>
</dbReference>
<comment type="catalytic activity">
    <reaction evidence="19">
        <text>L-threonyl-[protein] + ATP = O-phospho-L-threonyl-[protein] + ADP + H(+)</text>
        <dbReference type="Rhea" id="RHEA:46608"/>
        <dbReference type="Rhea" id="RHEA-COMP:11060"/>
        <dbReference type="Rhea" id="RHEA-COMP:11605"/>
        <dbReference type="ChEBI" id="CHEBI:15378"/>
        <dbReference type="ChEBI" id="CHEBI:30013"/>
        <dbReference type="ChEBI" id="CHEBI:30616"/>
        <dbReference type="ChEBI" id="CHEBI:61977"/>
        <dbReference type="ChEBI" id="CHEBI:456216"/>
        <dbReference type="EC" id="2.7.11.1"/>
    </reaction>
</comment>
<dbReference type="Pfam" id="PF01582">
    <property type="entry name" value="TIR"/>
    <property type="match status" value="1"/>
</dbReference>
<dbReference type="SUPFAM" id="SSF56112">
    <property type="entry name" value="Protein kinase-like (PK-like)"/>
    <property type="match status" value="1"/>
</dbReference>
<feature type="domain" description="TIR" evidence="24">
    <location>
        <begin position="9"/>
        <end position="180"/>
    </location>
</feature>
<feature type="transmembrane region" description="Helical" evidence="22">
    <location>
        <begin position="1303"/>
        <end position="1324"/>
    </location>
</feature>
<evidence type="ECO:0000256" key="15">
    <source>
        <dbReference type="ARBA" id="ARBA00023027"/>
    </source>
</evidence>
<evidence type="ECO:0000256" key="21">
    <source>
        <dbReference type="PROSITE-ProRule" id="PRU10141"/>
    </source>
</evidence>
<dbReference type="PROSITE" id="PS50011">
    <property type="entry name" value="PROTEIN_KINASE_DOM"/>
    <property type="match status" value="1"/>
</dbReference>
<dbReference type="FunFam" id="1.10.510.10:FF:000016">
    <property type="entry name" value="Somatic embryogenesis receptor-like kinase 1"/>
    <property type="match status" value="1"/>
</dbReference>
<dbReference type="InterPro" id="IPR027417">
    <property type="entry name" value="P-loop_NTPase"/>
</dbReference>
<dbReference type="GO" id="GO:0004674">
    <property type="term" value="F:protein serine/threonine kinase activity"/>
    <property type="evidence" value="ECO:0007669"/>
    <property type="project" value="UniProtKB-KW"/>
</dbReference>